<feature type="coiled-coil region" evidence="1">
    <location>
        <begin position="143"/>
        <end position="180"/>
    </location>
</feature>
<keyword evidence="7" id="KW-1185">Reference proteome</keyword>
<feature type="compositionally biased region" description="Basic and acidic residues" evidence="2">
    <location>
        <begin position="300"/>
        <end position="311"/>
    </location>
</feature>
<evidence type="ECO:0000256" key="1">
    <source>
        <dbReference type="SAM" id="Coils"/>
    </source>
</evidence>
<dbReference type="PROSITE" id="PS51257">
    <property type="entry name" value="PROKAR_LIPOPROTEIN"/>
    <property type="match status" value="1"/>
</dbReference>
<dbReference type="EMBL" id="CP034465">
    <property type="protein sequence ID" value="AZP03291.1"/>
    <property type="molecule type" value="Genomic_DNA"/>
</dbReference>
<feature type="chain" id="PRO_5038422129" evidence="4">
    <location>
        <begin position="19"/>
        <end position="341"/>
    </location>
</feature>
<dbReference type="OrthoDB" id="2162337at2"/>
<feature type="compositionally biased region" description="Basic residues" evidence="2">
    <location>
        <begin position="312"/>
        <end position="321"/>
    </location>
</feature>
<proteinExistence type="predicted"/>
<keyword evidence="3" id="KW-0812">Transmembrane</keyword>
<name>A0A3Q9BIR7_9LACT</name>
<gene>
    <name evidence="6" type="ORF">EJN90_00635</name>
</gene>
<feature type="compositionally biased region" description="Basic and acidic residues" evidence="2">
    <location>
        <begin position="322"/>
        <end position="341"/>
    </location>
</feature>
<feature type="signal peptide" evidence="4">
    <location>
        <begin position="1"/>
        <end position="18"/>
    </location>
</feature>
<feature type="region of interest" description="Disordered" evidence="2">
    <location>
        <begin position="26"/>
        <end position="47"/>
    </location>
</feature>
<keyword evidence="1" id="KW-0175">Coiled coil</keyword>
<dbReference type="RefSeq" id="WP_126108392.1">
    <property type="nucleotide sequence ID" value="NZ_CP034465.1"/>
</dbReference>
<reference evidence="7" key="1">
    <citation type="submission" date="2018-12" db="EMBL/GenBank/DDBJ databases">
        <title>Complete genome sequencing of Jeotgalibaca sp. H21T32.</title>
        <authorList>
            <person name="Bae J.-W."/>
            <person name="Lee S.-Y."/>
        </authorList>
    </citation>
    <scope>NUCLEOTIDE SEQUENCE [LARGE SCALE GENOMIC DNA]</scope>
    <source>
        <strain evidence="7">H21T32</strain>
    </source>
</reference>
<keyword evidence="3" id="KW-1133">Transmembrane helix</keyword>
<sequence length="341" mass="39255">MKKSYKLLMIFIAFILVACSEQDTSSTEDAAAPGAGGTSQENSVEDSGSNLIGEKVIKTVTLNYETLEYSDTISHILNAVNQNNAYIEYSYESSYSPSGSFGPDAREYKRVDYTLRVPTESLNTFLSELEGMEAVKVSEQIGSEDVTQTYRDTEARIEVLNQKEARLTELLNEATTIEQILLIEDNLSETIAERETLQSQLESIDDLVAYTEVYLTVSERQRISDTRGDGIPFWERLKEAVLDSIFVFYYWLQDAVIWLVYALPFILIIGILFLLYLGISRWYHNTTYFKKRNEKKEELRKRQKERIEHRKASVRQRPLPKKKAEEKEQQIKNDKDNNPSS</sequence>
<evidence type="ECO:0000256" key="3">
    <source>
        <dbReference type="SAM" id="Phobius"/>
    </source>
</evidence>
<evidence type="ECO:0000256" key="2">
    <source>
        <dbReference type="SAM" id="MobiDB-lite"/>
    </source>
</evidence>
<dbReference type="AlphaFoldDB" id="A0A3Q9BIR7"/>
<feature type="domain" description="DUF4349" evidence="5">
    <location>
        <begin position="55"/>
        <end position="276"/>
    </location>
</feature>
<dbReference type="InterPro" id="IPR025645">
    <property type="entry name" value="DUF4349"/>
</dbReference>
<feature type="transmembrane region" description="Helical" evidence="3">
    <location>
        <begin position="255"/>
        <end position="279"/>
    </location>
</feature>
<accession>A0A3Q9BIR7</accession>
<feature type="compositionally biased region" description="Polar residues" evidence="2">
    <location>
        <begin position="38"/>
        <end position="47"/>
    </location>
</feature>
<feature type="region of interest" description="Disordered" evidence="2">
    <location>
        <begin position="300"/>
        <end position="341"/>
    </location>
</feature>
<evidence type="ECO:0000259" key="5">
    <source>
        <dbReference type="Pfam" id="PF14257"/>
    </source>
</evidence>
<keyword evidence="3" id="KW-0472">Membrane</keyword>
<organism evidence="6 7">
    <name type="scientific">Jeotgalibaca ciconiae</name>
    <dbReference type="NCBI Taxonomy" id="2496265"/>
    <lineage>
        <taxon>Bacteria</taxon>
        <taxon>Bacillati</taxon>
        <taxon>Bacillota</taxon>
        <taxon>Bacilli</taxon>
        <taxon>Lactobacillales</taxon>
        <taxon>Carnobacteriaceae</taxon>
        <taxon>Jeotgalibaca</taxon>
    </lineage>
</organism>
<dbReference type="Proteomes" id="UP000273326">
    <property type="component" value="Chromosome"/>
</dbReference>
<evidence type="ECO:0000313" key="6">
    <source>
        <dbReference type="EMBL" id="AZP03291.1"/>
    </source>
</evidence>
<keyword evidence="4" id="KW-0732">Signal</keyword>
<evidence type="ECO:0000256" key="4">
    <source>
        <dbReference type="SAM" id="SignalP"/>
    </source>
</evidence>
<evidence type="ECO:0000313" key="7">
    <source>
        <dbReference type="Proteomes" id="UP000273326"/>
    </source>
</evidence>
<dbReference type="Pfam" id="PF14257">
    <property type="entry name" value="DUF4349"/>
    <property type="match status" value="1"/>
</dbReference>
<dbReference type="KEGG" id="jeh:EJN90_00635"/>
<protein>
    <submittedName>
        <fullName evidence="6">DUF4349 domain-containing protein</fullName>
    </submittedName>
</protein>